<evidence type="ECO:0000259" key="9">
    <source>
        <dbReference type="Pfam" id="PF01266"/>
    </source>
</evidence>
<evidence type="ECO:0000256" key="4">
    <source>
        <dbReference type="ARBA" id="ARBA00023002"/>
    </source>
</evidence>
<dbReference type="GO" id="GO:0047545">
    <property type="term" value="F:(S)-2-hydroxyglutarate dehydrogenase activity"/>
    <property type="evidence" value="ECO:0000318"/>
    <property type="project" value="GO_Central"/>
</dbReference>
<dbReference type="PANTHER" id="PTHR43104:SF4">
    <property type="entry name" value="L-2-HYDROXYGLUTARATE DEHYDROGENASE, MITOCHONDRIAL"/>
    <property type="match status" value="1"/>
</dbReference>
<dbReference type="OMA" id="GVHFTRM"/>
<dbReference type="AlphaFoldDB" id="D8RG71"/>
<dbReference type="Proteomes" id="UP000001514">
    <property type="component" value="Unassembled WGS sequence"/>
</dbReference>
<accession>D8RG71</accession>
<reference evidence="10 11" key="1">
    <citation type="journal article" date="2011" name="Science">
        <title>The Selaginella genome identifies genetic changes associated with the evolution of vascular plants.</title>
        <authorList>
            <person name="Banks J.A."/>
            <person name="Nishiyama T."/>
            <person name="Hasebe M."/>
            <person name="Bowman J.L."/>
            <person name="Gribskov M."/>
            <person name="dePamphilis C."/>
            <person name="Albert V.A."/>
            <person name="Aono N."/>
            <person name="Aoyama T."/>
            <person name="Ambrose B.A."/>
            <person name="Ashton N.W."/>
            <person name="Axtell M.J."/>
            <person name="Barker E."/>
            <person name="Barker M.S."/>
            <person name="Bennetzen J.L."/>
            <person name="Bonawitz N.D."/>
            <person name="Chapple C."/>
            <person name="Cheng C."/>
            <person name="Correa L.G."/>
            <person name="Dacre M."/>
            <person name="DeBarry J."/>
            <person name="Dreyer I."/>
            <person name="Elias M."/>
            <person name="Engstrom E.M."/>
            <person name="Estelle M."/>
            <person name="Feng L."/>
            <person name="Finet C."/>
            <person name="Floyd S.K."/>
            <person name="Frommer W.B."/>
            <person name="Fujita T."/>
            <person name="Gramzow L."/>
            <person name="Gutensohn M."/>
            <person name="Harholt J."/>
            <person name="Hattori M."/>
            <person name="Heyl A."/>
            <person name="Hirai T."/>
            <person name="Hiwatashi Y."/>
            <person name="Ishikawa M."/>
            <person name="Iwata M."/>
            <person name="Karol K.G."/>
            <person name="Koehler B."/>
            <person name="Kolukisaoglu U."/>
            <person name="Kubo M."/>
            <person name="Kurata T."/>
            <person name="Lalonde S."/>
            <person name="Li K."/>
            <person name="Li Y."/>
            <person name="Litt A."/>
            <person name="Lyons E."/>
            <person name="Manning G."/>
            <person name="Maruyama T."/>
            <person name="Michael T.P."/>
            <person name="Mikami K."/>
            <person name="Miyazaki S."/>
            <person name="Morinaga S."/>
            <person name="Murata T."/>
            <person name="Mueller-Roeber B."/>
            <person name="Nelson D.R."/>
            <person name="Obara M."/>
            <person name="Oguri Y."/>
            <person name="Olmstead R.G."/>
            <person name="Onodera N."/>
            <person name="Petersen B.L."/>
            <person name="Pils B."/>
            <person name="Prigge M."/>
            <person name="Rensing S.A."/>
            <person name="Riano-Pachon D.M."/>
            <person name="Roberts A.W."/>
            <person name="Sato Y."/>
            <person name="Scheller H.V."/>
            <person name="Schulz B."/>
            <person name="Schulz C."/>
            <person name="Shakirov E.V."/>
            <person name="Shibagaki N."/>
            <person name="Shinohara N."/>
            <person name="Shippen D.E."/>
            <person name="Soerensen I."/>
            <person name="Sotooka R."/>
            <person name="Sugimoto N."/>
            <person name="Sugita M."/>
            <person name="Sumikawa N."/>
            <person name="Tanurdzic M."/>
            <person name="Theissen G."/>
            <person name="Ulvskov P."/>
            <person name="Wakazuki S."/>
            <person name="Weng J.K."/>
            <person name="Willats W.W."/>
            <person name="Wipf D."/>
            <person name="Wolf P.G."/>
            <person name="Yang L."/>
            <person name="Zimmer A.D."/>
            <person name="Zhu Q."/>
            <person name="Mitros T."/>
            <person name="Hellsten U."/>
            <person name="Loque D."/>
            <person name="Otillar R."/>
            <person name="Salamov A."/>
            <person name="Schmutz J."/>
            <person name="Shapiro H."/>
            <person name="Lindquist E."/>
            <person name="Lucas S."/>
            <person name="Rokhsar D."/>
            <person name="Grigoriev I.V."/>
        </authorList>
    </citation>
    <scope>NUCLEOTIDE SEQUENCE [LARGE SCALE GENOMIC DNA]</scope>
</reference>
<evidence type="ECO:0000256" key="1">
    <source>
        <dbReference type="ARBA" id="ARBA00001974"/>
    </source>
</evidence>
<evidence type="ECO:0000256" key="7">
    <source>
        <dbReference type="ARBA" id="ARBA00038878"/>
    </source>
</evidence>
<dbReference type="KEGG" id="smo:SELMODRAFT_92593"/>
<evidence type="ECO:0000256" key="8">
    <source>
        <dbReference type="ARBA" id="ARBA00041137"/>
    </source>
</evidence>
<dbReference type="Pfam" id="PF01266">
    <property type="entry name" value="DAO"/>
    <property type="match status" value="1"/>
</dbReference>
<gene>
    <name evidence="10" type="ORF">SELMODRAFT_92593</name>
</gene>
<evidence type="ECO:0000256" key="6">
    <source>
        <dbReference type="ARBA" id="ARBA00037941"/>
    </source>
</evidence>
<dbReference type="SUPFAM" id="SSF51905">
    <property type="entry name" value="FAD/NAD(P)-binding domain"/>
    <property type="match status" value="1"/>
</dbReference>
<evidence type="ECO:0000313" key="10">
    <source>
        <dbReference type="EMBL" id="EFJ28989.1"/>
    </source>
</evidence>
<dbReference type="PANTHER" id="PTHR43104">
    <property type="entry name" value="L-2-HYDROXYGLUTARATE DEHYDROGENASE, MITOCHONDRIAL"/>
    <property type="match status" value="1"/>
</dbReference>
<evidence type="ECO:0000256" key="3">
    <source>
        <dbReference type="ARBA" id="ARBA00022827"/>
    </source>
</evidence>
<feature type="domain" description="FAD dependent oxidoreductase" evidence="9">
    <location>
        <begin position="16"/>
        <end position="417"/>
    </location>
</feature>
<dbReference type="InParanoid" id="D8RG71"/>
<dbReference type="Gene3D" id="3.50.50.60">
    <property type="entry name" value="FAD/NAD(P)-binding domain"/>
    <property type="match status" value="1"/>
</dbReference>
<comment type="catalytic activity">
    <reaction evidence="5">
        <text>(S)-2-hydroxyglutarate + A = 2-oxoglutarate + AH2</text>
        <dbReference type="Rhea" id="RHEA:21252"/>
        <dbReference type="ChEBI" id="CHEBI:13193"/>
        <dbReference type="ChEBI" id="CHEBI:16782"/>
        <dbReference type="ChEBI" id="CHEBI:16810"/>
        <dbReference type="ChEBI" id="CHEBI:17499"/>
        <dbReference type="EC" id="1.1.99.2"/>
    </reaction>
</comment>
<dbReference type="FunCoup" id="D8RG71">
    <property type="interactions" value="2175"/>
</dbReference>
<dbReference type="InterPro" id="IPR036188">
    <property type="entry name" value="FAD/NAD-bd_sf"/>
</dbReference>
<keyword evidence="2" id="KW-0285">Flavoprotein</keyword>
<keyword evidence="4" id="KW-0560">Oxidoreductase</keyword>
<dbReference type="STRING" id="88036.D8RG71"/>
<evidence type="ECO:0000256" key="5">
    <source>
        <dbReference type="ARBA" id="ARBA00036066"/>
    </source>
</evidence>
<evidence type="ECO:0000313" key="11">
    <source>
        <dbReference type="Proteomes" id="UP000001514"/>
    </source>
</evidence>
<evidence type="ECO:0000256" key="2">
    <source>
        <dbReference type="ARBA" id="ARBA00022630"/>
    </source>
</evidence>
<dbReference type="Gene3D" id="3.30.9.10">
    <property type="entry name" value="D-Amino Acid Oxidase, subunit A, domain 2"/>
    <property type="match status" value="1"/>
</dbReference>
<keyword evidence="11" id="KW-1185">Reference proteome</keyword>
<proteinExistence type="inferred from homology"/>
<dbReference type="EC" id="1.1.99.2" evidence="7"/>
<protein>
    <recommendedName>
        <fullName evidence="8">L-2-hydroxyglutarate dehydrogenase, mitochondrial</fullName>
        <ecNumber evidence="7">1.1.99.2</ecNumber>
    </recommendedName>
</protein>
<name>D8RG71_SELML</name>
<dbReference type="HOGENOM" id="CLU_024775_1_1_1"/>
<dbReference type="Gramene" id="EFJ28989">
    <property type="protein sequence ID" value="EFJ28989"/>
    <property type="gene ID" value="SELMODRAFT_92593"/>
</dbReference>
<comment type="cofactor">
    <cofactor evidence="1">
        <name>FAD</name>
        <dbReference type="ChEBI" id="CHEBI:57692"/>
    </cofactor>
</comment>
<dbReference type="InterPro" id="IPR006076">
    <property type="entry name" value="FAD-dep_OxRdtase"/>
</dbReference>
<dbReference type="eggNOG" id="KOG2665">
    <property type="taxonomic scope" value="Eukaryota"/>
</dbReference>
<dbReference type="EMBL" id="GL377578">
    <property type="protein sequence ID" value="EFJ28989.1"/>
    <property type="molecule type" value="Genomic_DNA"/>
</dbReference>
<comment type="similarity">
    <text evidence="6">Belongs to the L2HGDH family.</text>
</comment>
<organism evidence="11">
    <name type="scientific">Selaginella moellendorffii</name>
    <name type="common">Spikemoss</name>
    <dbReference type="NCBI Taxonomy" id="88036"/>
    <lineage>
        <taxon>Eukaryota</taxon>
        <taxon>Viridiplantae</taxon>
        <taxon>Streptophyta</taxon>
        <taxon>Embryophyta</taxon>
        <taxon>Tracheophyta</taxon>
        <taxon>Lycopodiopsida</taxon>
        <taxon>Selaginellales</taxon>
        <taxon>Selaginellaceae</taxon>
        <taxon>Selaginella</taxon>
    </lineage>
</organism>
<keyword evidence="3" id="KW-0274">FAD</keyword>
<sequence length="419" mass="44428">MRRWGSIRAPREAVECVVIGAGIVGMAIARQLAIAGKNVVVVEAGSAVGTGTSSRNSQVIHAGIYYPVRSLKAALCVLGNKAMYSYCQERSIPFKRLGKLIVATSLQQAKTLLRLQETGVANGAEDLRMITAAEAMAMEPELNCVKALWSPSTGIVDSHSLMLSLQVCSYSIFSSRFSCSSLQADAEEKGVALALNSTVLGGTVRSDGGLDIVVHETSSAANKSVDELVSTAEMVLSASYVINSAGLHATAIARNIEGLSSSSIPENYFAKGNYFAISSSKAPFSRLIYPVPEEGGLGVHLTIDLGGATRFGPDVQWLKLSTTSVTTEFDYSVDPARARSFYPEIRKYFPGLPDESLVPDYSGVRSKLCGPGQGGSGCSDFMIQGKKDHGIPGLVHLFGIESPGLTACMEIAKRVCQIL</sequence>